<feature type="transmembrane region" description="Helical" evidence="1">
    <location>
        <begin position="95"/>
        <end position="117"/>
    </location>
</feature>
<feature type="transmembrane region" description="Helical" evidence="1">
    <location>
        <begin position="123"/>
        <end position="147"/>
    </location>
</feature>
<protein>
    <submittedName>
        <fullName evidence="2">Uncharacterized protein</fullName>
    </submittedName>
</protein>
<keyword evidence="1" id="KW-1133">Transmembrane helix</keyword>
<evidence type="ECO:0000313" key="3">
    <source>
        <dbReference type="Proteomes" id="UP001190466"/>
    </source>
</evidence>
<keyword evidence="1" id="KW-0812">Transmembrane</keyword>
<dbReference type="Proteomes" id="UP001190466">
    <property type="component" value="Chromosome"/>
</dbReference>
<keyword evidence="3" id="KW-1185">Reference proteome</keyword>
<accession>A0ABM9MJU9</accession>
<reference evidence="2 3" key="1">
    <citation type="submission" date="2023-08" db="EMBL/GenBank/DDBJ databases">
        <authorList>
            <person name="Folkvardsen B D."/>
            <person name="Norman A."/>
        </authorList>
    </citation>
    <scope>NUCLEOTIDE SEQUENCE [LARGE SCALE GENOMIC DNA]</scope>
    <source>
        <strain evidence="2 3">Mu0050</strain>
    </source>
</reference>
<sequence>MSAAAVAIRGGLQEGRSVICPHCSTDLLYRDRGGRRCSNCRRRFALEPSDTPLRLHDVRVRALSERLRDGRDLYYTLTQFRYAAARRRLPALNRVGNWMMIVWGGVAFWGTYAVLFIGGRSVVTTIGFGVAALLAGIGVLSALRPLLRRRTRVRMPLTTESLARDVLEPWRELYGEWPPGAVDEDRVPIPVVSSPRYALVCPNRSVLACLAANGVPQAYDMALLEDPRQVPAEVPLLVLHNASLPGLALARDARRWFGSRVRVLGIAPRMVMDNEGAIRLRERPPRRSDRWFLADEPVSEREVRWLAAGWWSPVAAMPPAALLAAVSRAVARIEDQADPDRAGARRIGFLSWPAA</sequence>
<proteinExistence type="predicted"/>
<evidence type="ECO:0000256" key="1">
    <source>
        <dbReference type="SAM" id="Phobius"/>
    </source>
</evidence>
<keyword evidence="1" id="KW-0472">Membrane</keyword>
<dbReference type="RefSeq" id="WP_316512830.1">
    <property type="nucleotide sequence ID" value="NZ_OY726395.1"/>
</dbReference>
<organism evidence="2 3">
    <name type="scientific">[Mycobacterium] wendilense</name>
    <dbReference type="NCBI Taxonomy" id="3064284"/>
    <lineage>
        <taxon>Bacteria</taxon>
        <taxon>Bacillati</taxon>
        <taxon>Actinomycetota</taxon>
        <taxon>Actinomycetes</taxon>
        <taxon>Mycobacteriales</taxon>
        <taxon>Mycobacteriaceae</taxon>
        <taxon>Mycolicibacter</taxon>
    </lineage>
</organism>
<gene>
    <name evidence="2" type="ORF">MU0050_004555</name>
</gene>
<name>A0ABM9MJU9_9MYCO</name>
<dbReference type="EMBL" id="OY726395">
    <property type="protein sequence ID" value="CAJ1586988.1"/>
    <property type="molecule type" value="Genomic_DNA"/>
</dbReference>
<evidence type="ECO:0000313" key="2">
    <source>
        <dbReference type="EMBL" id="CAJ1586988.1"/>
    </source>
</evidence>